<proteinExistence type="inferred from homology"/>
<name>T1JGG8_STRMM</name>
<dbReference type="InterPro" id="IPR027705">
    <property type="entry name" value="Flotillin_fam"/>
</dbReference>
<dbReference type="GO" id="GO:0002090">
    <property type="term" value="P:regulation of receptor internalization"/>
    <property type="evidence" value="ECO:0007669"/>
    <property type="project" value="TreeGrafter"/>
</dbReference>
<dbReference type="STRING" id="126957.T1JGG8"/>
<comment type="similarity">
    <text evidence="1">Belongs to the band 7/mec-2 family. Flotillin subfamily.</text>
</comment>
<dbReference type="eggNOG" id="KOG2668">
    <property type="taxonomic scope" value="Eukaryota"/>
</dbReference>
<sequence length="279" mass="30965">MPGLICLDQDAWLAGLAEPAGYTRISTPGLERWVGTMGLERWGWYAGICRAKESVSCQCRVSMSVSLCPFGYVSFNLSVFFCQFGYVRAEADEIAVAVKAKAEAEQMTKKAAAWKEYRDAAMVDMMMDTLPKIVAEVATPLISSESGNVGASNLITEVIDIASRLSQVVRKLTGVNISKAFTPASFIKKAHICQIKRRVWPKSPLGDASGDLGHTRLINTILSLSLHPADPGKYSVCIWINHHYSMKSEYSCQFLIVAKRRHFKSPHQPNLRFTRNNKT</sequence>
<dbReference type="GO" id="GO:0031410">
    <property type="term" value="C:cytoplasmic vesicle"/>
    <property type="evidence" value="ECO:0007669"/>
    <property type="project" value="TreeGrafter"/>
</dbReference>
<dbReference type="GO" id="GO:2000049">
    <property type="term" value="P:positive regulation of cell-cell adhesion mediated by cadherin"/>
    <property type="evidence" value="ECO:0007669"/>
    <property type="project" value="TreeGrafter"/>
</dbReference>
<dbReference type="GO" id="GO:1901890">
    <property type="term" value="P:positive regulation of cell junction assembly"/>
    <property type="evidence" value="ECO:0007669"/>
    <property type="project" value="TreeGrafter"/>
</dbReference>
<reference evidence="2" key="2">
    <citation type="submission" date="2015-02" db="UniProtKB">
        <authorList>
            <consortium name="EnsemblMetazoa"/>
        </authorList>
    </citation>
    <scope>IDENTIFICATION</scope>
</reference>
<evidence type="ECO:0000313" key="3">
    <source>
        <dbReference type="Proteomes" id="UP000014500"/>
    </source>
</evidence>
<dbReference type="PANTHER" id="PTHR13806:SF46">
    <property type="entry name" value="FLOTILLIN-1-RELATED"/>
    <property type="match status" value="1"/>
</dbReference>
<dbReference type="GO" id="GO:0070528">
    <property type="term" value="P:protein kinase C signaling"/>
    <property type="evidence" value="ECO:0007669"/>
    <property type="project" value="TreeGrafter"/>
</dbReference>
<dbReference type="HOGENOM" id="CLU_998597_0_0_1"/>
<dbReference type="GO" id="GO:0045807">
    <property type="term" value="P:positive regulation of endocytosis"/>
    <property type="evidence" value="ECO:0007669"/>
    <property type="project" value="TreeGrafter"/>
</dbReference>
<dbReference type="GO" id="GO:0002020">
    <property type="term" value="F:protease binding"/>
    <property type="evidence" value="ECO:0007669"/>
    <property type="project" value="TreeGrafter"/>
</dbReference>
<dbReference type="EnsemblMetazoa" id="SMAR012941-RA">
    <property type="protein sequence ID" value="SMAR012941-PA"/>
    <property type="gene ID" value="SMAR012941"/>
</dbReference>
<evidence type="ECO:0000313" key="2">
    <source>
        <dbReference type="EnsemblMetazoa" id="SMAR012941-PA"/>
    </source>
</evidence>
<dbReference type="PANTHER" id="PTHR13806">
    <property type="entry name" value="FLOTILLIN-RELATED"/>
    <property type="match status" value="1"/>
</dbReference>
<accession>T1JGG8</accession>
<dbReference type="EMBL" id="JH432203">
    <property type="status" value="NOT_ANNOTATED_CDS"/>
    <property type="molecule type" value="Genomic_DNA"/>
</dbReference>
<protein>
    <submittedName>
        <fullName evidence="2">Uncharacterized protein</fullName>
    </submittedName>
</protein>
<dbReference type="GO" id="GO:0016600">
    <property type="term" value="C:flotillin complex"/>
    <property type="evidence" value="ECO:0007669"/>
    <property type="project" value="TreeGrafter"/>
</dbReference>
<organism evidence="2 3">
    <name type="scientific">Strigamia maritima</name>
    <name type="common">European centipede</name>
    <name type="synonym">Geophilus maritimus</name>
    <dbReference type="NCBI Taxonomy" id="126957"/>
    <lineage>
        <taxon>Eukaryota</taxon>
        <taxon>Metazoa</taxon>
        <taxon>Ecdysozoa</taxon>
        <taxon>Arthropoda</taxon>
        <taxon>Myriapoda</taxon>
        <taxon>Chilopoda</taxon>
        <taxon>Pleurostigmophora</taxon>
        <taxon>Geophilomorpha</taxon>
        <taxon>Linotaeniidae</taxon>
        <taxon>Strigamia</taxon>
    </lineage>
</organism>
<reference evidence="3" key="1">
    <citation type="submission" date="2011-05" db="EMBL/GenBank/DDBJ databases">
        <authorList>
            <person name="Richards S.R."/>
            <person name="Qu J."/>
            <person name="Jiang H."/>
            <person name="Jhangiani S.N."/>
            <person name="Agravi P."/>
            <person name="Goodspeed R."/>
            <person name="Gross S."/>
            <person name="Mandapat C."/>
            <person name="Jackson L."/>
            <person name="Mathew T."/>
            <person name="Pu L."/>
            <person name="Thornton R."/>
            <person name="Saada N."/>
            <person name="Wilczek-Boney K.B."/>
            <person name="Lee S."/>
            <person name="Kovar C."/>
            <person name="Wu Y."/>
            <person name="Scherer S.E."/>
            <person name="Worley K.C."/>
            <person name="Muzny D.M."/>
            <person name="Gibbs R."/>
        </authorList>
    </citation>
    <scope>NUCLEOTIDE SEQUENCE</scope>
    <source>
        <strain evidence="3">Brora</strain>
    </source>
</reference>
<evidence type="ECO:0000256" key="1">
    <source>
        <dbReference type="RuleBase" id="RU366054"/>
    </source>
</evidence>
<keyword evidence="3" id="KW-1185">Reference proteome</keyword>
<dbReference type="AlphaFoldDB" id="T1JGG8"/>
<dbReference type="GO" id="GO:0072659">
    <property type="term" value="P:protein localization to plasma membrane"/>
    <property type="evidence" value="ECO:0007669"/>
    <property type="project" value="TreeGrafter"/>
</dbReference>
<dbReference type="Proteomes" id="UP000014500">
    <property type="component" value="Unassembled WGS sequence"/>
</dbReference>